<comment type="caution">
    <text evidence="1">The sequence shown here is derived from an EMBL/GenBank/DDBJ whole genome shotgun (WGS) entry which is preliminary data.</text>
</comment>
<sequence length="220" mass="23427">MRRGGEASDIFLPAERPHPWLHERLRRVRAVDGGALAIERLVGSVLSNRHSDPSGGHADRFAPLPRTGLTLNHDWLHMTPGAVGCALSHRAVWERLAAPCEGAEPLSWALVLEDDLLWVAPDARRRLAEAVGLLPPGWHVCYAGWHGQGILRLALGACAEGPCPAVEAPGGPSGADGHVRLPGQQVGRSACCRTGRSSPWTSSSTPSSTTCTRLAAFART</sequence>
<keyword evidence="2" id="KW-1185">Reference proteome</keyword>
<protein>
    <recommendedName>
        <fullName evidence="3">Hexosyltransferase</fullName>
    </recommendedName>
</protein>
<name>A0ABN9TM93_9DINO</name>
<feature type="non-terminal residue" evidence="1">
    <location>
        <position position="220"/>
    </location>
</feature>
<dbReference type="Proteomes" id="UP001189429">
    <property type="component" value="Unassembled WGS sequence"/>
</dbReference>
<evidence type="ECO:0000313" key="2">
    <source>
        <dbReference type="Proteomes" id="UP001189429"/>
    </source>
</evidence>
<dbReference type="EMBL" id="CAUYUJ010014861">
    <property type="protein sequence ID" value="CAK0846991.1"/>
    <property type="molecule type" value="Genomic_DNA"/>
</dbReference>
<reference evidence="1" key="1">
    <citation type="submission" date="2023-10" db="EMBL/GenBank/DDBJ databases">
        <authorList>
            <person name="Chen Y."/>
            <person name="Shah S."/>
            <person name="Dougan E. K."/>
            <person name="Thang M."/>
            <person name="Chan C."/>
        </authorList>
    </citation>
    <scope>NUCLEOTIDE SEQUENCE [LARGE SCALE GENOMIC DNA]</scope>
</reference>
<organism evidence="1 2">
    <name type="scientific">Prorocentrum cordatum</name>
    <dbReference type="NCBI Taxonomy" id="2364126"/>
    <lineage>
        <taxon>Eukaryota</taxon>
        <taxon>Sar</taxon>
        <taxon>Alveolata</taxon>
        <taxon>Dinophyceae</taxon>
        <taxon>Prorocentrales</taxon>
        <taxon>Prorocentraceae</taxon>
        <taxon>Prorocentrum</taxon>
    </lineage>
</organism>
<evidence type="ECO:0008006" key="3">
    <source>
        <dbReference type="Google" id="ProtNLM"/>
    </source>
</evidence>
<proteinExistence type="predicted"/>
<gene>
    <name evidence="1" type="ORF">PCOR1329_LOCUS40333</name>
</gene>
<accession>A0ABN9TM93</accession>
<evidence type="ECO:0000313" key="1">
    <source>
        <dbReference type="EMBL" id="CAK0846991.1"/>
    </source>
</evidence>